<dbReference type="Gene3D" id="3.90.25.10">
    <property type="entry name" value="UDP-galactose 4-epimerase, domain 1"/>
    <property type="match status" value="1"/>
</dbReference>
<dbReference type="InterPro" id="IPR036291">
    <property type="entry name" value="NAD(P)-bd_dom_sf"/>
</dbReference>
<reference evidence="2 3" key="1">
    <citation type="submission" date="2022-01" db="EMBL/GenBank/DDBJ databases">
        <title>Flavihumibacter sp. nov., isolated from sediment of a river.</title>
        <authorList>
            <person name="Liu H."/>
        </authorList>
    </citation>
    <scope>NUCLEOTIDE SEQUENCE [LARGE SCALE GENOMIC DNA]</scope>
    <source>
        <strain evidence="2 3">RY-1</strain>
    </source>
</reference>
<gene>
    <name evidence="2" type="ORF">L0U88_16090</name>
</gene>
<evidence type="ECO:0000259" key="1">
    <source>
        <dbReference type="Pfam" id="PF13460"/>
    </source>
</evidence>
<comment type="caution">
    <text evidence="2">The sequence shown here is derived from an EMBL/GenBank/DDBJ whole genome shotgun (WGS) entry which is preliminary data.</text>
</comment>
<dbReference type="SUPFAM" id="SSF51735">
    <property type="entry name" value="NAD(P)-binding Rossmann-fold domains"/>
    <property type="match status" value="1"/>
</dbReference>
<keyword evidence="3" id="KW-1185">Reference proteome</keyword>
<dbReference type="Gene3D" id="3.40.50.720">
    <property type="entry name" value="NAD(P)-binding Rossmann-like Domain"/>
    <property type="match status" value="1"/>
</dbReference>
<evidence type="ECO:0000313" key="2">
    <source>
        <dbReference type="EMBL" id="MCF1716162.1"/>
    </source>
</evidence>
<organism evidence="2 3">
    <name type="scientific">Flavihumibacter fluminis</name>
    <dbReference type="NCBI Taxonomy" id="2909236"/>
    <lineage>
        <taxon>Bacteria</taxon>
        <taxon>Pseudomonadati</taxon>
        <taxon>Bacteroidota</taxon>
        <taxon>Chitinophagia</taxon>
        <taxon>Chitinophagales</taxon>
        <taxon>Chitinophagaceae</taxon>
        <taxon>Flavihumibacter</taxon>
    </lineage>
</organism>
<dbReference type="RefSeq" id="WP_234867118.1">
    <property type="nucleotide sequence ID" value="NZ_JAKEVY010000004.1"/>
</dbReference>
<dbReference type="EMBL" id="JAKEVY010000004">
    <property type="protein sequence ID" value="MCF1716162.1"/>
    <property type="molecule type" value="Genomic_DNA"/>
</dbReference>
<name>A0ABS9BKV6_9BACT</name>
<dbReference type="Proteomes" id="UP001200145">
    <property type="component" value="Unassembled WGS sequence"/>
</dbReference>
<dbReference type="Pfam" id="PF13460">
    <property type="entry name" value="NAD_binding_10"/>
    <property type="match status" value="1"/>
</dbReference>
<feature type="domain" description="NAD(P)-binding" evidence="1">
    <location>
        <begin position="7"/>
        <end position="149"/>
    </location>
</feature>
<proteinExistence type="predicted"/>
<dbReference type="InterPro" id="IPR051604">
    <property type="entry name" value="Ergot_Alk_Oxidoreductase"/>
</dbReference>
<accession>A0ABS9BKV6</accession>
<dbReference type="PANTHER" id="PTHR43162:SF1">
    <property type="entry name" value="PRESTALK A DIFFERENTIATION PROTEIN A"/>
    <property type="match status" value="1"/>
</dbReference>
<protein>
    <submittedName>
        <fullName evidence="2">NmrA family NAD(P)-binding protein</fullName>
    </submittedName>
</protein>
<dbReference type="PANTHER" id="PTHR43162">
    <property type="match status" value="1"/>
</dbReference>
<evidence type="ECO:0000313" key="3">
    <source>
        <dbReference type="Proteomes" id="UP001200145"/>
    </source>
</evidence>
<dbReference type="InterPro" id="IPR016040">
    <property type="entry name" value="NAD(P)-bd_dom"/>
</dbReference>
<sequence>MNYVLTGGAGHITKPLALHLLKAGHQVTVIGRAEANLQELSAAGAKTAIGSVEDSNFLSMTFKGADAVYLMIPPIWNPANWKEAIGQVGKNYATALQEAGVKHAVLLSSIGAHMPDGCGPVSGLYRAEQALKAVPGLNLLSLRPGYFYYNFFGNLSMIKNAGIIGSNFGGNEDKLIMSSTDDIASAAASALQQLDFSGFTVRYLVSDELNSQEIAQKIGNAIGKPELPWIVFTDEQAEQGLLGAGLPAENARNYVEMGTAIRSGKMFEDYQTDTVKIKGITSFEAFLPQFKAAFEAAQ</sequence>